<evidence type="ECO:0000256" key="4">
    <source>
        <dbReference type="ARBA" id="ARBA00008273"/>
    </source>
</evidence>
<evidence type="ECO:0000256" key="1">
    <source>
        <dbReference type="ARBA" id="ARBA00000598"/>
    </source>
</evidence>
<organism evidence="14 15">
    <name type="scientific">Patellaria atrata CBS 101060</name>
    <dbReference type="NCBI Taxonomy" id="1346257"/>
    <lineage>
        <taxon>Eukaryota</taxon>
        <taxon>Fungi</taxon>
        <taxon>Dikarya</taxon>
        <taxon>Ascomycota</taxon>
        <taxon>Pezizomycotina</taxon>
        <taxon>Dothideomycetes</taxon>
        <taxon>Dothideomycetes incertae sedis</taxon>
        <taxon>Patellariales</taxon>
        <taxon>Patellariaceae</taxon>
        <taxon>Patellaria</taxon>
    </lineage>
</organism>
<protein>
    <recommendedName>
        <fullName evidence="7 12">Adenylosuccinate lyase</fullName>
        <shortName evidence="12">ASL</shortName>
        <ecNumber evidence="6 12">4.3.2.2</ecNumber>
    </recommendedName>
    <alternativeName>
        <fullName evidence="10 12">Adenylosuccinase</fullName>
    </alternativeName>
</protein>
<comment type="catalytic activity">
    <reaction evidence="11 12">
        <text>N(6)-(1,2-dicarboxyethyl)-AMP = fumarate + AMP</text>
        <dbReference type="Rhea" id="RHEA:16853"/>
        <dbReference type="ChEBI" id="CHEBI:29806"/>
        <dbReference type="ChEBI" id="CHEBI:57567"/>
        <dbReference type="ChEBI" id="CHEBI:456215"/>
        <dbReference type="EC" id="4.3.2.2"/>
    </reaction>
</comment>
<comment type="similarity">
    <text evidence="4 12">Belongs to the lyase 1 family. Adenylosuccinate lyase subfamily.</text>
</comment>
<evidence type="ECO:0000256" key="11">
    <source>
        <dbReference type="ARBA" id="ARBA00047513"/>
    </source>
</evidence>
<evidence type="ECO:0000313" key="14">
    <source>
        <dbReference type="EMBL" id="KAF2837579.1"/>
    </source>
</evidence>
<dbReference type="PROSITE" id="PS00163">
    <property type="entry name" value="FUMARATE_LYASES"/>
    <property type="match status" value="1"/>
</dbReference>
<accession>A0A9P4S7P4</accession>
<dbReference type="AlphaFoldDB" id="A0A9P4S7P4"/>
<evidence type="ECO:0000256" key="7">
    <source>
        <dbReference type="ARBA" id="ARBA00017058"/>
    </source>
</evidence>
<dbReference type="SMART" id="SM00998">
    <property type="entry name" value="ADSL_C"/>
    <property type="match status" value="1"/>
</dbReference>
<dbReference type="Pfam" id="PF00206">
    <property type="entry name" value="Lyase_1"/>
    <property type="match status" value="1"/>
</dbReference>
<dbReference type="Gene3D" id="1.10.40.30">
    <property type="entry name" value="Fumarase/aspartase (C-terminal domain)"/>
    <property type="match status" value="1"/>
</dbReference>
<comment type="pathway">
    <text evidence="2 12">Purine metabolism; IMP biosynthesis via de novo pathway; 5-amino-1-(5-phospho-D-ribosyl)imidazole-4-carboxamide from 5-amino-1-(5-phospho-D-ribosyl)imidazole-4-carboxylate: step 2/2.</text>
</comment>
<dbReference type="Gene3D" id="1.10.275.60">
    <property type="match status" value="1"/>
</dbReference>
<feature type="domain" description="Adenylosuccinate lyase C-terminal" evidence="13">
    <location>
        <begin position="383"/>
        <end position="467"/>
    </location>
</feature>
<dbReference type="PANTHER" id="PTHR43172:SF1">
    <property type="entry name" value="ADENYLOSUCCINATE LYASE"/>
    <property type="match status" value="1"/>
</dbReference>
<evidence type="ECO:0000313" key="15">
    <source>
        <dbReference type="Proteomes" id="UP000799429"/>
    </source>
</evidence>
<evidence type="ECO:0000256" key="8">
    <source>
        <dbReference type="ARBA" id="ARBA00022755"/>
    </source>
</evidence>
<reference evidence="14" key="1">
    <citation type="journal article" date="2020" name="Stud. Mycol.">
        <title>101 Dothideomycetes genomes: a test case for predicting lifestyles and emergence of pathogens.</title>
        <authorList>
            <person name="Haridas S."/>
            <person name="Albert R."/>
            <person name="Binder M."/>
            <person name="Bloem J."/>
            <person name="Labutti K."/>
            <person name="Salamov A."/>
            <person name="Andreopoulos B."/>
            <person name="Baker S."/>
            <person name="Barry K."/>
            <person name="Bills G."/>
            <person name="Bluhm B."/>
            <person name="Cannon C."/>
            <person name="Castanera R."/>
            <person name="Culley D."/>
            <person name="Daum C."/>
            <person name="Ezra D."/>
            <person name="Gonzalez J."/>
            <person name="Henrissat B."/>
            <person name="Kuo A."/>
            <person name="Liang C."/>
            <person name="Lipzen A."/>
            <person name="Lutzoni F."/>
            <person name="Magnuson J."/>
            <person name="Mondo S."/>
            <person name="Nolan M."/>
            <person name="Ohm R."/>
            <person name="Pangilinan J."/>
            <person name="Park H.-J."/>
            <person name="Ramirez L."/>
            <person name="Alfaro M."/>
            <person name="Sun H."/>
            <person name="Tritt A."/>
            <person name="Yoshinaga Y."/>
            <person name="Zwiers L.-H."/>
            <person name="Turgeon B."/>
            <person name="Goodwin S."/>
            <person name="Spatafora J."/>
            <person name="Crous P."/>
            <person name="Grigoriev I."/>
        </authorList>
    </citation>
    <scope>NUCLEOTIDE SEQUENCE</scope>
    <source>
        <strain evidence="14">CBS 101060</strain>
    </source>
</reference>
<dbReference type="PANTHER" id="PTHR43172">
    <property type="entry name" value="ADENYLOSUCCINATE LYASE"/>
    <property type="match status" value="1"/>
</dbReference>
<dbReference type="GO" id="GO:0004018">
    <property type="term" value="F:N6-(1,2-dicarboxyethyl)AMP AMP-lyase (fumarate-forming) activity"/>
    <property type="evidence" value="ECO:0007669"/>
    <property type="project" value="InterPro"/>
</dbReference>
<dbReference type="EC" id="4.3.2.2" evidence="6 12"/>
<evidence type="ECO:0000256" key="5">
    <source>
        <dbReference type="ARBA" id="ARBA00011668"/>
    </source>
</evidence>
<keyword evidence="15" id="KW-1185">Reference proteome</keyword>
<dbReference type="InterPro" id="IPR004769">
    <property type="entry name" value="Pur_lyase"/>
</dbReference>
<dbReference type="Proteomes" id="UP000799429">
    <property type="component" value="Unassembled WGS sequence"/>
</dbReference>
<dbReference type="InterPro" id="IPR020557">
    <property type="entry name" value="Fumarate_lyase_CS"/>
</dbReference>
<evidence type="ECO:0000256" key="10">
    <source>
        <dbReference type="ARBA" id="ARBA00030717"/>
    </source>
</evidence>
<proteinExistence type="inferred from homology"/>
<evidence type="ECO:0000259" key="13">
    <source>
        <dbReference type="SMART" id="SM00998"/>
    </source>
</evidence>
<dbReference type="SUPFAM" id="SSF48557">
    <property type="entry name" value="L-aspartase-like"/>
    <property type="match status" value="1"/>
</dbReference>
<evidence type="ECO:0000256" key="6">
    <source>
        <dbReference type="ARBA" id="ARBA00012339"/>
    </source>
</evidence>
<dbReference type="FunFam" id="1.10.40.30:FF:000005">
    <property type="entry name" value="Adenylosuccinate lyase"/>
    <property type="match status" value="1"/>
</dbReference>
<comment type="catalytic activity">
    <reaction evidence="1 12">
        <text>(2S)-2-[5-amino-1-(5-phospho-beta-D-ribosyl)imidazole-4-carboxamido]succinate = 5-amino-1-(5-phospho-beta-D-ribosyl)imidazole-4-carboxamide + fumarate</text>
        <dbReference type="Rhea" id="RHEA:23920"/>
        <dbReference type="ChEBI" id="CHEBI:29806"/>
        <dbReference type="ChEBI" id="CHEBI:58443"/>
        <dbReference type="ChEBI" id="CHEBI:58475"/>
        <dbReference type="EC" id="4.3.2.2"/>
    </reaction>
</comment>
<gene>
    <name evidence="14" type="ORF">M501DRAFT_1017954</name>
</gene>
<dbReference type="GO" id="GO:0005829">
    <property type="term" value="C:cytosol"/>
    <property type="evidence" value="ECO:0007669"/>
    <property type="project" value="TreeGrafter"/>
</dbReference>
<comment type="caution">
    <text evidence="14">The sequence shown here is derived from an EMBL/GenBank/DDBJ whole genome shotgun (WGS) entry which is preliminary data.</text>
</comment>
<dbReference type="InterPro" id="IPR000362">
    <property type="entry name" value="Fumarate_lyase_fam"/>
</dbReference>
<dbReference type="Gene3D" id="1.20.200.10">
    <property type="entry name" value="Fumarase/aspartase (Central domain)"/>
    <property type="match status" value="1"/>
</dbReference>
<sequence>MPKYDEYETPLASRYASPEMRKIFSARERATTWRKLWLWLAEAEKQLGLAQITDKAIEAIRTHLVVSDEAFQVIAAEERIRRHDVMSHVFALEKDAPDAAGIIHVGATSCYVCLLISPVNVTDNADLIFLRNALDLVLPKLAKVIHNLSQFALKYKDLPTLGFTHYQAAQPITVGRRAAQWMQDLVLDLEDIEYVRNNLKFRGAQGTTGTQASFMEIFHGDTSKIDQLNKILCEKAGFASCYDISTQTYTRKVDLRIANALSAFGASAIRIATDIRHLAHDKVLDEPHEATQTGSSAMSYKMNPMRSERVCSLGRKLSNINVNFSETFSSQWLERTLDDSAIRRIDIPEMFLLSDSILTLLDDVTNGLVVFPAMIKSQLEQELPFMATENIIMKLVAHGVSRQEAHEHIRILSRETVHVMKIEGRKNDLIERIKKTEFFKPIWDDIDDLLDAKLFIGRSAEIVERYAGSNGVVDGKLEKYKGYITSTVTAQLHV</sequence>
<dbReference type="EMBL" id="MU006099">
    <property type="protein sequence ID" value="KAF2837579.1"/>
    <property type="molecule type" value="Genomic_DNA"/>
</dbReference>
<dbReference type="GO" id="GO:0070626">
    <property type="term" value="F:(S)-2-(5-amino-1-(5-phospho-D-ribosyl)imidazole-4-carboxamido) succinate lyase (fumarate-forming) activity"/>
    <property type="evidence" value="ECO:0007669"/>
    <property type="project" value="TreeGrafter"/>
</dbReference>
<comment type="subunit">
    <text evidence="5">Homotetramer. Residues from neighboring subunits contribute catalytic and substrate-binding residues to each active site.</text>
</comment>
<evidence type="ECO:0000256" key="3">
    <source>
        <dbReference type="ARBA" id="ARBA00004734"/>
    </source>
</evidence>
<dbReference type="InterPro" id="IPR022761">
    <property type="entry name" value="Fumarate_lyase_N"/>
</dbReference>
<name>A0A9P4S7P4_9PEZI</name>
<keyword evidence="8 12" id="KW-0658">Purine biosynthesis</keyword>
<dbReference type="InterPro" id="IPR019468">
    <property type="entry name" value="AdenyloSucc_lyase_C"/>
</dbReference>
<evidence type="ECO:0000256" key="9">
    <source>
        <dbReference type="ARBA" id="ARBA00023239"/>
    </source>
</evidence>
<dbReference type="OrthoDB" id="406045at2759"/>
<dbReference type="PRINTS" id="PR00149">
    <property type="entry name" value="FUMRATELYASE"/>
</dbReference>
<evidence type="ECO:0000256" key="12">
    <source>
        <dbReference type="RuleBase" id="RU361172"/>
    </source>
</evidence>
<evidence type="ECO:0000256" key="2">
    <source>
        <dbReference type="ARBA" id="ARBA00004706"/>
    </source>
</evidence>
<dbReference type="NCBIfam" id="TIGR00928">
    <property type="entry name" value="purB"/>
    <property type="match status" value="1"/>
</dbReference>
<dbReference type="Pfam" id="PF10397">
    <property type="entry name" value="ADSL_C"/>
    <property type="match status" value="1"/>
</dbReference>
<comment type="pathway">
    <text evidence="3 12">Purine metabolism; AMP biosynthesis via de novo pathway; AMP from IMP: step 2/2.</text>
</comment>
<dbReference type="InterPro" id="IPR008948">
    <property type="entry name" value="L-Aspartase-like"/>
</dbReference>
<dbReference type="CDD" id="cd03302">
    <property type="entry name" value="Adenylsuccinate_lyase_2"/>
    <property type="match status" value="1"/>
</dbReference>
<dbReference type="GO" id="GO:0044208">
    <property type="term" value="P:'de novo' AMP biosynthetic process"/>
    <property type="evidence" value="ECO:0007669"/>
    <property type="project" value="TreeGrafter"/>
</dbReference>
<keyword evidence="9 12" id="KW-0456">Lyase</keyword>